<dbReference type="EMBL" id="JYNV01000152">
    <property type="protein sequence ID" value="KZM24788.1"/>
    <property type="molecule type" value="Genomic_DNA"/>
</dbReference>
<evidence type="ECO:0000313" key="2">
    <source>
        <dbReference type="Proteomes" id="UP000076837"/>
    </source>
</evidence>
<evidence type="ECO:0000313" key="1">
    <source>
        <dbReference type="EMBL" id="KZM24788.1"/>
    </source>
</evidence>
<keyword evidence="2" id="KW-1185">Reference proteome</keyword>
<dbReference type="AlphaFoldDB" id="A0A163GBW2"/>
<sequence length="188" mass="19424">MKSFYIIIIASAFLALIAAVPLRGDANYLINTLSPTSSTSALLSALAAGVAENPPVGSVSTTKTPRAIIDVCGGCMLPPFPAGIHCAIQCNGSPHRHGVNSLPVDPVDATTSTVRQGADAADVDLDERPPTPPLPSDLELDGGISTAIESSNPSALEQGATAGLLDTVFGSCRWPMNFFFGCELDENE</sequence>
<accession>A0A163GBW2</accession>
<reference evidence="1 2" key="1">
    <citation type="journal article" date="2016" name="Sci. Rep.">
        <title>Draft genome sequencing and secretome analysis of fungal phytopathogen Ascochyta rabiei provides insight into the necrotrophic effector repertoire.</title>
        <authorList>
            <person name="Verma S."/>
            <person name="Gazara R.K."/>
            <person name="Nizam S."/>
            <person name="Parween S."/>
            <person name="Chattopadhyay D."/>
            <person name="Verma P.K."/>
        </authorList>
    </citation>
    <scope>NUCLEOTIDE SEQUENCE [LARGE SCALE GENOMIC DNA]</scope>
    <source>
        <strain evidence="1 2">ArDII</strain>
    </source>
</reference>
<dbReference type="Proteomes" id="UP000076837">
    <property type="component" value="Unassembled WGS sequence"/>
</dbReference>
<proteinExistence type="predicted"/>
<name>A0A163GBW2_DIDRA</name>
<organism evidence="1 2">
    <name type="scientific">Didymella rabiei</name>
    <name type="common">Chickpea ascochyta blight fungus</name>
    <name type="synonym">Mycosphaerella rabiei</name>
    <dbReference type="NCBI Taxonomy" id="5454"/>
    <lineage>
        <taxon>Eukaryota</taxon>
        <taxon>Fungi</taxon>
        <taxon>Dikarya</taxon>
        <taxon>Ascomycota</taxon>
        <taxon>Pezizomycotina</taxon>
        <taxon>Dothideomycetes</taxon>
        <taxon>Pleosporomycetidae</taxon>
        <taxon>Pleosporales</taxon>
        <taxon>Pleosporineae</taxon>
        <taxon>Didymellaceae</taxon>
        <taxon>Ascochyta</taxon>
    </lineage>
</organism>
<dbReference type="OrthoDB" id="10563699at2759"/>
<protein>
    <submittedName>
        <fullName evidence="1">Uncharacterized protein</fullName>
    </submittedName>
</protein>
<comment type="caution">
    <text evidence="1">The sequence shown here is derived from an EMBL/GenBank/DDBJ whole genome shotgun (WGS) entry which is preliminary data.</text>
</comment>
<gene>
    <name evidence="1" type="ORF">ST47_g4015</name>
</gene>